<name>A0A1V6P253_PENPO</name>
<feature type="compositionally biased region" description="Polar residues" evidence="1">
    <location>
        <begin position="246"/>
        <end position="260"/>
    </location>
</feature>
<evidence type="ECO:0000313" key="2">
    <source>
        <dbReference type="EMBL" id="OQD71040.1"/>
    </source>
</evidence>
<dbReference type="AlphaFoldDB" id="A0A1V6P253"/>
<dbReference type="Proteomes" id="UP000191408">
    <property type="component" value="Unassembled WGS sequence"/>
</dbReference>
<comment type="caution">
    <text evidence="2">The sequence shown here is derived from an EMBL/GenBank/DDBJ whole genome shotgun (WGS) entry which is preliminary data.</text>
</comment>
<proteinExistence type="predicted"/>
<feature type="region of interest" description="Disordered" evidence="1">
    <location>
        <begin position="36"/>
        <end position="60"/>
    </location>
</feature>
<feature type="compositionally biased region" description="Low complexity" evidence="1">
    <location>
        <begin position="306"/>
        <end position="318"/>
    </location>
</feature>
<keyword evidence="3" id="KW-1185">Reference proteome</keyword>
<accession>A0A1V6P253</accession>
<protein>
    <submittedName>
        <fullName evidence="2">Uncharacterized protein</fullName>
    </submittedName>
</protein>
<gene>
    <name evidence="2" type="ORF">PENPOL_c001G04333</name>
</gene>
<dbReference type="EMBL" id="MDYM01000001">
    <property type="protein sequence ID" value="OQD71040.1"/>
    <property type="molecule type" value="Genomic_DNA"/>
</dbReference>
<organism evidence="2 3">
    <name type="scientific">Penicillium polonicum</name>
    <dbReference type="NCBI Taxonomy" id="60169"/>
    <lineage>
        <taxon>Eukaryota</taxon>
        <taxon>Fungi</taxon>
        <taxon>Dikarya</taxon>
        <taxon>Ascomycota</taxon>
        <taxon>Pezizomycotina</taxon>
        <taxon>Eurotiomycetes</taxon>
        <taxon>Eurotiomycetidae</taxon>
        <taxon>Eurotiales</taxon>
        <taxon>Aspergillaceae</taxon>
        <taxon>Penicillium</taxon>
    </lineage>
</organism>
<reference evidence="3" key="1">
    <citation type="journal article" date="2017" name="Nat. Microbiol.">
        <title>Global analysis of biosynthetic gene clusters reveals vast potential of secondary metabolite production in Penicillium species.</title>
        <authorList>
            <person name="Nielsen J.C."/>
            <person name="Grijseels S."/>
            <person name="Prigent S."/>
            <person name="Ji B."/>
            <person name="Dainat J."/>
            <person name="Nielsen K.F."/>
            <person name="Frisvad J.C."/>
            <person name="Workman M."/>
            <person name="Nielsen J."/>
        </authorList>
    </citation>
    <scope>NUCLEOTIDE SEQUENCE [LARGE SCALE GENOMIC DNA]</scope>
    <source>
        <strain evidence="3">IBT 4502</strain>
    </source>
</reference>
<feature type="region of interest" description="Disordered" evidence="1">
    <location>
        <begin position="237"/>
        <end position="341"/>
    </location>
</feature>
<dbReference type="OrthoDB" id="4369305at2759"/>
<evidence type="ECO:0000313" key="3">
    <source>
        <dbReference type="Proteomes" id="UP000191408"/>
    </source>
</evidence>
<feature type="compositionally biased region" description="Polar residues" evidence="1">
    <location>
        <begin position="319"/>
        <end position="339"/>
    </location>
</feature>
<feature type="compositionally biased region" description="Polar residues" evidence="1">
    <location>
        <begin position="48"/>
        <end position="60"/>
    </location>
</feature>
<feature type="region of interest" description="Disordered" evidence="1">
    <location>
        <begin position="134"/>
        <end position="203"/>
    </location>
</feature>
<sequence>MADESSSLEDLIEELGFPPSEHQFLLRLFGSSDPFAGLPGADPEASHSRNQSGQNSSTSIARRLASTRLWQDIPLFTNERANQLRLRSAHRHPSDSREGLEGRDRVHYEEEWTSLIGTDSESLISELLQQLATDDEPPCLESSNLPEHPKASENIAHPGSFGPPSPSVYDSEIGEPPDSVDNFKETPGNQGNCEESQDPRTLKQPGSFEQLLESFPRPPGLNQTIKDQSFSHVYSDAQRVPPKDSAQANTSTLASSQIKPATSLPRISRFSEDLGDSNPIGEQDSSRICAKADTPALDNSGLGNTSPSSSRISRPSYSTVTNTRNVSLQIPSPTPSASSRELRLPVDYHEGQRADPESSHQAQERATRYTYTPFPEYSLRVRPISYVIRRQHSFRSIFEGRATPTDSRRYYQRTPLRIHTRPSTISLASGKRNASKPKRFWKRCVKKVKHLLCRTRKRTLSALNH</sequence>
<evidence type="ECO:0000256" key="1">
    <source>
        <dbReference type="SAM" id="MobiDB-lite"/>
    </source>
</evidence>